<gene>
    <name evidence="5" type="ORF">DFP79_0935</name>
</gene>
<dbReference type="EMBL" id="SNXC01000009">
    <property type="protein sequence ID" value="TDO99924.1"/>
    <property type="molecule type" value="Genomic_DNA"/>
</dbReference>
<dbReference type="InterPro" id="IPR006059">
    <property type="entry name" value="SBP"/>
</dbReference>
<keyword evidence="6" id="KW-1185">Reference proteome</keyword>
<dbReference type="GO" id="GO:0015768">
    <property type="term" value="P:maltose transport"/>
    <property type="evidence" value="ECO:0007669"/>
    <property type="project" value="TreeGrafter"/>
</dbReference>
<dbReference type="GO" id="GO:0055052">
    <property type="term" value="C:ATP-binding cassette (ABC) transporter complex, substrate-binding subunit-containing"/>
    <property type="evidence" value="ECO:0007669"/>
    <property type="project" value="TreeGrafter"/>
</dbReference>
<evidence type="ECO:0000313" key="5">
    <source>
        <dbReference type="EMBL" id="TDO99924.1"/>
    </source>
</evidence>
<feature type="signal peptide" evidence="4">
    <location>
        <begin position="1"/>
        <end position="29"/>
    </location>
</feature>
<dbReference type="RefSeq" id="WP_243730192.1">
    <property type="nucleotide sequence ID" value="NZ_SNXC01000009.1"/>
</dbReference>
<feature type="chain" id="PRO_5020880417" evidence="4">
    <location>
        <begin position="30"/>
        <end position="429"/>
    </location>
</feature>
<keyword evidence="2" id="KW-0813">Transport</keyword>
<keyword evidence="3 4" id="KW-0732">Signal</keyword>
<reference evidence="5 6" key="1">
    <citation type="submission" date="2019-03" db="EMBL/GenBank/DDBJ databases">
        <title>Genomic Encyclopedia of Type Strains, Phase III (KMG-III): the genomes of soil and plant-associated and newly described type strains.</title>
        <authorList>
            <person name="Whitman W."/>
        </authorList>
    </citation>
    <scope>NUCLEOTIDE SEQUENCE [LARGE SCALE GENOMIC DNA]</scope>
    <source>
        <strain evidence="5 6">CECT 7378</strain>
    </source>
</reference>
<sequence length="429" mass="47755">MSLIEFTKNQFVALMCLMCSACFSSYLSAAPTQVSLWRHVAGDAEMNASLSVIERFNESQDRWEVVPDFIPERAYTQSINAAAGADLLPCIIEIDQPLVPYFAWKGALHPLETLIDRNLLDSINESGKGLYRSNVYSVGQFDVSLVIFTRKSLLKRLSLRTPTVDHPWDRQEFEKALYAIKNTGEFEYSVDLRADERTEWVSYAWAPLMFSWGADLINRDNYLDAEGVLNSQEAVGFGSWLQSLQQQGFVPESLDDGAFIEGTVGMLYSGSWMLQEYEKTFGDDLAVLPVPDLGNGVTIGGGSWHWAITNTCQHPEGAKEFLSFLLAPEELATVSGTASLFPTSERAAELTTDYSAQGKWREVFEMSAMYSKLRPATPAYSAISSNYRKAMTSIIKGMDPKTALDLAVENIEAAMARNRNYGFSVSTPQ</sequence>
<comment type="similarity">
    <text evidence="1">Belongs to the bacterial solute-binding protein 1 family.</text>
</comment>
<dbReference type="PANTHER" id="PTHR30061">
    <property type="entry name" value="MALTOSE-BINDING PERIPLASMIC PROTEIN"/>
    <property type="match status" value="1"/>
</dbReference>
<dbReference type="AlphaFoldDB" id="A0A4R6MEA7"/>
<proteinExistence type="inferred from homology"/>
<evidence type="ECO:0000256" key="3">
    <source>
        <dbReference type="ARBA" id="ARBA00022729"/>
    </source>
</evidence>
<evidence type="ECO:0000256" key="2">
    <source>
        <dbReference type="ARBA" id="ARBA00022448"/>
    </source>
</evidence>
<protein>
    <submittedName>
        <fullName evidence="5">Carbohydrate ABC transporter substrate-binding protein (CUT1 family)</fullName>
    </submittedName>
</protein>
<evidence type="ECO:0000256" key="4">
    <source>
        <dbReference type="SAM" id="SignalP"/>
    </source>
</evidence>
<dbReference type="Proteomes" id="UP000294656">
    <property type="component" value="Unassembled WGS sequence"/>
</dbReference>
<dbReference type="Gene3D" id="3.40.190.10">
    <property type="entry name" value="Periplasmic binding protein-like II"/>
    <property type="match status" value="1"/>
</dbReference>
<organism evidence="5 6">
    <name type="scientific">Marinomonas balearica</name>
    <dbReference type="NCBI Taxonomy" id="491947"/>
    <lineage>
        <taxon>Bacteria</taxon>
        <taxon>Pseudomonadati</taxon>
        <taxon>Pseudomonadota</taxon>
        <taxon>Gammaproteobacteria</taxon>
        <taxon>Oceanospirillales</taxon>
        <taxon>Oceanospirillaceae</taxon>
        <taxon>Marinomonas</taxon>
    </lineage>
</organism>
<evidence type="ECO:0000256" key="1">
    <source>
        <dbReference type="ARBA" id="ARBA00008520"/>
    </source>
</evidence>
<dbReference type="PANTHER" id="PTHR30061:SF50">
    <property type="entry name" value="MALTOSE_MALTODEXTRIN-BINDING PERIPLASMIC PROTEIN"/>
    <property type="match status" value="1"/>
</dbReference>
<name>A0A4R6MEA7_9GAMM</name>
<dbReference type="GO" id="GO:1901982">
    <property type="term" value="F:maltose binding"/>
    <property type="evidence" value="ECO:0007669"/>
    <property type="project" value="TreeGrafter"/>
</dbReference>
<dbReference type="SUPFAM" id="SSF53850">
    <property type="entry name" value="Periplasmic binding protein-like II"/>
    <property type="match status" value="1"/>
</dbReference>
<accession>A0A4R6MEA7</accession>
<comment type="caution">
    <text evidence="5">The sequence shown here is derived from an EMBL/GenBank/DDBJ whole genome shotgun (WGS) entry which is preliminary data.</text>
</comment>
<dbReference type="Pfam" id="PF13416">
    <property type="entry name" value="SBP_bac_8"/>
    <property type="match status" value="1"/>
</dbReference>
<evidence type="ECO:0000313" key="6">
    <source>
        <dbReference type="Proteomes" id="UP000294656"/>
    </source>
</evidence>
<dbReference type="GO" id="GO:0042956">
    <property type="term" value="P:maltodextrin transmembrane transport"/>
    <property type="evidence" value="ECO:0007669"/>
    <property type="project" value="TreeGrafter"/>
</dbReference>